<dbReference type="Proteomes" id="UP000801492">
    <property type="component" value="Unassembled WGS sequence"/>
</dbReference>
<comment type="caution">
    <text evidence="2">The sequence shown here is derived from an EMBL/GenBank/DDBJ whole genome shotgun (WGS) entry which is preliminary data.</text>
</comment>
<accession>A0A8K0CVH7</accession>
<evidence type="ECO:0000313" key="3">
    <source>
        <dbReference type="Proteomes" id="UP000801492"/>
    </source>
</evidence>
<evidence type="ECO:0000259" key="1">
    <source>
        <dbReference type="Pfam" id="PF21788"/>
    </source>
</evidence>
<dbReference type="AlphaFoldDB" id="A0A8K0CVH7"/>
<feature type="non-terminal residue" evidence="2">
    <location>
        <position position="95"/>
    </location>
</feature>
<dbReference type="OrthoDB" id="7440550at2759"/>
<dbReference type="EMBL" id="VTPC01014021">
    <property type="protein sequence ID" value="KAF2892076.1"/>
    <property type="molecule type" value="Genomic_DNA"/>
</dbReference>
<dbReference type="InterPro" id="IPR048366">
    <property type="entry name" value="TNP-like_GBD"/>
</dbReference>
<gene>
    <name evidence="2" type="ORF">ILUMI_14097</name>
</gene>
<dbReference type="Pfam" id="PF21788">
    <property type="entry name" value="TNP-like_GBD"/>
    <property type="match status" value="1"/>
</dbReference>
<organism evidence="2 3">
    <name type="scientific">Ignelater luminosus</name>
    <name type="common">Cucubano</name>
    <name type="synonym">Pyrophorus luminosus</name>
    <dbReference type="NCBI Taxonomy" id="2038154"/>
    <lineage>
        <taxon>Eukaryota</taxon>
        <taxon>Metazoa</taxon>
        <taxon>Ecdysozoa</taxon>
        <taxon>Arthropoda</taxon>
        <taxon>Hexapoda</taxon>
        <taxon>Insecta</taxon>
        <taxon>Pterygota</taxon>
        <taxon>Neoptera</taxon>
        <taxon>Endopterygota</taxon>
        <taxon>Coleoptera</taxon>
        <taxon>Polyphaga</taxon>
        <taxon>Elateriformia</taxon>
        <taxon>Elateroidea</taxon>
        <taxon>Elateridae</taxon>
        <taxon>Agrypninae</taxon>
        <taxon>Pyrophorini</taxon>
        <taxon>Ignelater</taxon>
    </lineage>
</organism>
<sequence>MKVKVAAQLSSSVASAIEAFVTFANVTIYTAEFVHLIDELFDSLNSSNPQVLNHKRLKCALTPNSPHLEFWSKLLIEMDQWKLIDLKTGADITNR</sequence>
<reference evidence="2" key="1">
    <citation type="submission" date="2019-08" db="EMBL/GenBank/DDBJ databases">
        <title>The genome of the North American firefly Photinus pyralis.</title>
        <authorList>
            <consortium name="Photinus pyralis genome working group"/>
            <person name="Fallon T.R."/>
            <person name="Sander Lower S.E."/>
            <person name="Weng J.-K."/>
        </authorList>
    </citation>
    <scope>NUCLEOTIDE SEQUENCE</scope>
    <source>
        <strain evidence="2">TRF0915ILg1</strain>
        <tissue evidence="2">Whole body</tissue>
    </source>
</reference>
<protein>
    <recommendedName>
        <fullName evidence="1">Transposable element P transposase-like GTP-binding insertion domain-containing protein</fullName>
    </recommendedName>
</protein>
<name>A0A8K0CVH7_IGNLU</name>
<feature type="domain" description="Transposable element P transposase-like GTP-binding insertion" evidence="1">
    <location>
        <begin position="1"/>
        <end position="53"/>
    </location>
</feature>
<evidence type="ECO:0000313" key="2">
    <source>
        <dbReference type="EMBL" id="KAF2892076.1"/>
    </source>
</evidence>
<keyword evidence="3" id="KW-1185">Reference proteome</keyword>
<proteinExistence type="predicted"/>